<comment type="similarity">
    <text evidence="2 12">Belongs to the adaptor complexes small subunit family.</text>
</comment>
<proteinExistence type="inferred from homology"/>
<keyword evidence="8 12" id="KW-0333">Golgi apparatus</keyword>
<evidence type="ECO:0000313" key="14">
    <source>
        <dbReference type="EMBL" id="KAA0196553.1"/>
    </source>
</evidence>
<evidence type="ECO:0000256" key="8">
    <source>
        <dbReference type="ARBA" id="ARBA00023034"/>
    </source>
</evidence>
<keyword evidence="4 12" id="KW-0813">Transport</keyword>
<dbReference type="InterPro" id="IPR039652">
    <property type="entry name" value="Coatomer_zeta"/>
</dbReference>
<evidence type="ECO:0000256" key="9">
    <source>
        <dbReference type="ARBA" id="ARBA00023136"/>
    </source>
</evidence>
<dbReference type="Gene3D" id="3.30.450.60">
    <property type="match status" value="1"/>
</dbReference>
<dbReference type="PANTHER" id="PTHR11043">
    <property type="entry name" value="ZETA-COAT PROTEIN"/>
    <property type="match status" value="1"/>
</dbReference>
<accession>A0A6A0H201</accession>
<comment type="subcellular location">
    <subcellularLocation>
        <location evidence="12">Cytoplasm</location>
    </subcellularLocation>
    <subcellularLocation>
        <location evidence="1 12">Golgi apparatus membrane</location>
        <topology evidence="1 12">Peripheral membrane protein</topology>
        <orientation evidence="1 12">Cytoplasmic side</orientation>
    </subcellularLocation>
    <subcellularLocation>
        <location evidence="12">Cytoplasmic vesicle</location>
        <location evidence="12">COPI-coated vesicle membrane</location>
        <topology evidence="12">Peripheral membrane protein</topology>
        <orientation evidence="12">Cytoplasmic side</orientation>
    </subcellularLocation>
</comment>
<dbReference type="PROSITE" id="PS00989">
    <property type="entry name" value="CLAT_ADAPTOR_S"/>
    <property type="match status" value="1"/>
</dbReference>
<name>A0A6A0H201_HYAAZ</name>
<dbReference type="InterPro" id="IPR022775">
    <property type="entry name" value="AP_mu_sigma_su"/>
</dbReference>
<feature type="domain" description="AP complex mu/sigma subunit" evidence="13">
    <location>
        <begin position="11"/>
        <end position="137"/>
    </location>
</feature>
<organism evidence="14">
    <name type="scientific">Hyalella azteca</name>
    <name type="common">Amphipod</name>
    <dbReference type="NCBI Taxonomy" id="294128"/>
    <lineage>
        <taxon>Eukaryota</taxon>
        <taxon>Metazoa</taxon>
        <taxon>Ecdysozoa</taxon>
        <taxon>Arthropoda</taxon>
        <taxon>Crustacea</taxon>
        <taxon>Multicrustacea</taxon>
        <taxon>Malacostraca</taxon>
        <taxon>Eumalacostraca</taxon>
        <taxon>Peracarida</taxon>
        <taxon>Amphipoda</taxon>
        <taxon>Senticaudata</taxon>
        <taxon>Talitrida</taxon>
        <taxon>Talitroidea</taxon>
        <taxon>Hyalellidae</taxon>
        <taxon>Hyalella</taxon>
    </lineage>
</organism>
<dbReference type="GO" id="GO:0030126">
    <property type="term" value="C:COPI vesicle coat"/>
    <property type="evidence" value="ECO:0007669"/>
    <property type="project" value="UniProtKB-UniRule"/>
</dbReference>
<keyword evidence="6 12" id="KW-0931">ER-Golgi transport</keyword>
<dbReference type="GO" id="GO:0006891">
    <property type="term" value="P:intra-Golgi vesicle-mediated transport"/>
    <property type="evidence" value="ECO:0007669"/>
    <property type="project" value="TreeGrafter"/>
</dbReference>
<reference evidence="14" key="3">
    <citation type="submission" date="2019-06" db="EMBL/GenBank/DDBJ databases">
        <authorList>
            <person name="Poynton C."/>
            <person name="Hasenbein S."/>
            <person name="Benoit J.B."/>
            <person name="Sepulveda M.S."/>
            <person name="Poelchau M.F."/>
            <person name="Murali S.C."/>
            <person name="Chen S."/>
            <person name="Glastad K.M."/>
            <person name="Werren J.H."/>
            <person name="Vineis J.H."/>
            <person name="Bowen J.L."/>
            <person name="Friedrich M."/>
            <person name="Jones J."/>
            <person name="Robertson H.M."/>
            <person name="Feyereisen R."/>
            <person name="Mechler-Hickson A."/>
            <person name="Mathers N."/>
            <person name="Lee C.E."/>
            <person name="Colbourne J.K."/>
            <person name="Biales A."/>
            <person name="Johnston J.S."/>
            <person name="Wellborn G.A."/>
            <person name="Rosendale A.J."/>
            <person name="Cridge A.G."/>
            <person name="Munoz-Torres M.C."/>
            <person name="Bain P.A."/>
            <person name="Manny A.R."/>
            <person name="Major K.M."/>
            <person name="Lambert F.N."/>
            <person name="Vulpe C.D."/>
            <person name="Tuck P."/>
            <person name="Blalock B.J."/>
            <person name="Lin Y.-Y."/>
            <person name="Smith M.E."/>
            <person name="Ochoa-Acuna H."/>
            <person name="Chen M.-J.M."/>
            <person name="Childers C.P."/>
            <person name="Qu J."/>
            <person name="Dugan S."/>
            <person name="Lee S.L."/>
            <person name="Chao H."/>
            <person name="Dinh H."/>
            <person name="Han Y."/>
            <person name="Doddapaneni H."/>
            <person name="Worley K.C."/>
            <person name="Muzny D.M."/>
            <person name="Gibbs R.A."/>
            <person name="Richards S."/>
        </authorList>
    </citation>
    <scope>NUCLEOTIDE SEQUENCE</scope>
    <source>
        <strain evidence="14">HAZT.00-mixed</strain>
        <tissue evidence="14">Whole organism</tissue>
    </source>
</reference>
<dbReference type="FunFam" id="3.30.450.60:FF:000013">
    <property type="entry name" value="Coatomer subunit zeta"/>
    <property type="match status" value="1"/>
</dbReference>
<sequence length="162" mass="18836">MNWLSEPTLYMVKGMAILDSDGNRLLTKYYDPTIFPSVKEEKKFEKQLFNRANAEITMINRLTCVYRSNVDLYFYLILQSVLNCLYESVSTILRKNVEKRTLLDNLDIIMLAFDEICDGGIPLETDPQVVAQRVSLRVEESPFNDQTVLQSAREQLKWSLLK</sequence>
<evidence type="ECO:0000256" key="3">
    <source>
        <dbReference type="ARBA" id="ARBA00011775"/>
    </source>
</evidence>
<dbReference type="GO" id="GO:0000139">
    <property type="term" value="C:Golgi membrane"/>
    <property type="evidence" value="ECO:0007669"/>
    <property type="project" value="UniProtKB-SubCell"/>
</dbReference>
<reference evidence="14" key="1">
    <citation type="submission" date="2014-08" db="EMBL/GenBank/DDBJ databases">
        <authorList>
            <person name="Murali S."/>
            <person name="Richards S."/>
            <person name="Bandaranaike D."/>
            <person name="Bellair M."/>
            <person name="Blankenburg K."/>
            <person name="Chao H."/>
            <person name="Dinh H."/>
            <person name="Doddapaneni H."/>
            <person name="Dugan-Rocha S."/>
            <person name="Elkadiri S."/>
            <person name="Gnanaolivu R."/>
            <person name="Hughes D."/>
            <person name="Lee S."/>
            <person name="Li M."/>
            <person name="Ming W."/>
            <person name="Munidasa M."/>
            <person name="Muniz J."/>
            <person name="Nguyen L."/>
            <person name="Osuji N."/>
            <person name="Pu L.-L."/>
            <person name="Puazo M."/>
            <person name="Skinner E."/>
            <person name="Qu C."/>
            <person name="Quiroz J."/>
            <person name="Raj R."/>
            <person name="Weissenberger G."/>
            <person name="Xin Y."/>
            <person name="Zou X."/>
            <person name="Han Y."/>
            <person name="Worley K."/>
            <person name="Muzny D."/>
            <person name="Gibbs R."/>
        </authorList>
    </citation>
    <scope>NUCLEOTIDE SEQUENCE</scope>
    <source>
        <strain evidence="14">HAZT.00-mixed</strain>
        <tissue evidence="14">Whole organism</tissue>
    </source>
</reference>
<evidence type="ECO:0000256" key="10">
    <source>
        <dbReference type="ARBA" id="ARBA00023329"/>
    </source>
</evidence>
<dbReference type="GO" id="GO:0006890">
    <property type="term" value="P:retrograde vesicle-mediated transport, Golgi to endoplasmic reticulum"/>
    <property type="evidence" value="ECO:0007669"/>
    <property type="project" value="UniProtKB-UniRule"/>
</dbReference>
<dbReference type="OrthoDB" id="10249988at2759"/>
<dbReference type="EMBL" id="JQDR03008837">
    <property type="protein sequence ID" value="KAA0196553.1"/>
    <property type="molecule type" value="Genomic_DNA"/>
</dbReference>
<reference evidence="14" key="2">
    <citation type="journal article" date="2018" name="Environ. Sci. Technol.">
        <title>The Toxicogenome of Hyalella azteca: A Model for Sediment Ecotoxicology and Evolutionary Toxicology.</title>
        <authorList>
            <person name="Poynton H.C."/>
            <person name="Hasenbein S."/>
            <person name="Benoit J.B."/>
            <person name="Sepulveda M.S."/>
            <person name="Poelchau M.F."/>
            <person name="Hughes D.S.T."/>
            <person name="Murali S.C."/>
            <person name="Chen S."/>
            <person name="Glastad K.M."/>
            <person name="Goodisman M.A.D."/>
            <person name="Werren J.H."/>
            <person name="Vineis J.H."/>
            <person name="Bowen J.L."/>
            <person name="Friedrich M."/>
            <person name="Jones J."/>
            <person name="Robertson H.M."/>
            <person name="Feyereisen R."/>
            <person name="Mechler-Hickson A."/>
            <person name="Mathers N."/>
            <person name="Lee C.E."/>
            <person name="Colbourne J.K."/>
            <person name="Biales A."/>
            <person name="Johnston J.S."/>
            <person name="Wellborn G.A."/>
            <person name="Rosendale A.J."/>
            <person name="Cridge A.G."/>
            <person name="Munoz-Torres M.C."/>
            <person name="Bain P.A."/>
            <person name="Manny A.R."/>
            <person name="Major K.M."/>
            <person name="Lambert F.N."/>
            <person name="Vulpe C.D."/>
            <person name="Tuck P."/>
            <person name="Blalock B.J."/>
            <person name="Lin Y.Y."/>
            <person name="Smith M.E."/>
            <person name="Ochoa-Acuna H."/>
            <person name="Chen M.M."/>
            <person name="Childers C.P."/>
            <person name="Qu J."/>
            <person name="Dugan S."/>
            <person name="Lee S.L."/>
            <person name="Chao H."/>
            <person name="Dinh H."/>
            <person name="Han Y."/>
            <person name="Doddapaneni H."/>
            <person name="Worley K.C."/>
            <person name="Muzny D.M."/>
            <person name="Gibbs R.A."/>
            <person name="Richards S."/>
        </authorList>
    </citation>
    <scope>NUCLEOTIDE SEQUENCE</scope>
    <source>
        <strain evidence="14">HAZT.00-mixed</strain>
        <tissue evidence="14">Whole organism</tissue>
    </source>
</reference>
<comment type="caution">
    <text evidence="14">The sequence shown here is derived from an EMBL/GenBank/DDBJ whole genome shotgun (WGS) entry which is preliminary data.</text>
</comment>
<keyword evidence="7 12" id="KW-0653">Protein transport</keyword>
<keyword evidence="9 12" id="KW-0472">Membrane</keyword>
<protein>
    <recommendedName>
        <fullName evidence="12">Coatomer subunit zeta</fullName>
    </recommendedName>
</protein>
<dbReference type="Proteomes" id="UP000711488">
    <property type="component" value="Unassembled WGS sequence"/>
</dbReference>
<keyword evidence="10 12" id="KW-0968">Cytoplasmic vesicle</keyword>
<evidence type="ECO:0000256" key="7">
    <source>
        <dbReference type="ARBA" id="ARBA00022927"/>
    </source>
</evidence>
<evidence type="ECO:0000256" key="5">
    <source>
        <dbReference type="ARBA" id="ARBA00022490"/>
    </source>
</evidence>
<dbReference type="CDD" id="cd14829">
    <property type="entry name" value="Zeta-COP"/>
    <property type="match status" value="1"/>
</dbReference>
<keyword evidence="5 12" id="KW-0963">Cytoplasm</keyword>
<evidence type="ECO:0000256" key="2">
    <source>
        <dbReference type="ARBA" id="ARBA00006972"/>
    </source>
</evidence>
<dbReference type="SUPFAM" id="SSF64356">
    <property type="entry name" value="SNARE-like"/>
    <property type="match status" value="1"/>
</dbReference>
<evidence type="ECO:0000256" key="12">
    <source>
        <dbReference type="RuleBase" id="RU366053"/>
    </source>
</evidence>
<dbReference type="InterPro" id="IPR000804">
    <property type="entry name" value="Clathrin_sm-chain_CS"/>
</dbReference>
<dbReference type="PANTHER" id="PTHR11043:SF0">
    <property type="entry name" value="COATOMER SUBUNIT ZETA"/>
    <property type="match status" value="1"/>
</dbReference>
<dbReference type="Pfam" id="PF01217">
    <property type="entry name" value="Clat_adaptor_s"/>
    <property type="match status" value="1"/>
</dbReference>
<evidence type="ECO:0000256" key="4">
    <source>
        <dbReference type="ARBA" id="ARBA00022448"/>
    </source>
</evidence>
<dbReference type="AlphaFoldDB" id="A0A6A0H201"/>
<dbReference type="InterPro" id="IPR011012">
    <property type="entry name" value="Longin-like_dom_sf"/>
</dbReference>
<evidence type="ECO:0000256" key="6">
    <source>
        <dbReference type="ARBA" id="ARBA00022892"/>
    </source>
</evidence>
<evidence type="ECO:0000259" key="13">
    <source>
        <dbReference type="Pfam" id="PF01217"/>
    </source>
</evidence>
<gene>
    <name evidence="14" type="ORF">HAZT_HAZT005289</name>
</gene>
<evidence type="ECO:0000256" key="11">
    <source>
        <dbReference type="ARBA" id="ARBA00045555"/>
    </source>
</evidence>
<dbReference type="GO" id="GO:0006886">
    <property type="term" value="P:intracellular protein transport"/>
    <property type="evidence" value="ECO:0007669"/>
    <property type="project" value="InterPro"/>
</dbReference>
<comment type="function">
    <text evidence="11">The coatomer is a cytosolic protein complex that binds to dilysine motifs and reversibly associates with Golgi non-clathrin-coated vesicles, which further mediate biosynthetic protein transport from the ER, via the Golgi up to the trans Golgi network. Coatomer complex is required for budding from Golgi membranes, and is essential for the retrograde Golgi-to-ER transport of dilysine-tagged proteins. The zeta subunit may be involved in regulating the coat assembly and, hence, the rate of biosynthetic protein transport due to its association-dissociation properties with the coatomer complex.</text>
</comment>
<evidence type="ECO:0000256" key="1">
    <source>
        <dbReference type="ARBA" id="ARBA00004255"/>
    </source>
</evidence>
<comment type="subunit">
    <text evidence="3 12">Oligomeric complex that consists of at least the alpha, beta, beta', gamma, delta, epsilon and zeta subunits.</text>
</comment>